<dbReference type="PANTHER" id="PTHR35562:SF2">
    <property type="entry name" value="DNA ENDONUCLEASE SMRA-RELATED"/>
    <property type="match status" value="1"/>
</dbReference>
<feature type="region of interest" description="Disordered" evidence="1">
    <location>
        <begin position="23"/>
        <end position="80"/>
    </location>
</feature>
<reference evidence="3 4" key="1">
    <citation type="submission" date="2019-02" db="EMBL/GenBank/DDBJ databases">
        <title>Hansschlegelia quercus sp. nov., a novel methylotrophic bacterium from buds of oak (Quercus robur L.).</title>
        <authorList>
            <person name="Agafonova N.V."/>
            <person name="Kaparullina E.N."/>
            <person name="Grouzdev D.S."/>
            <person name="Doronina N.V."/>
        </authorList>
    </citation>
    <scope>NUCLEOTIDE SEQUENCE [LARGE SCALE GENOMIC DNA]</scope>
    <source>
        <strain evidence="3 4">Dub</strain>
    </source>
</reference>
<dbReference type="AlphaFoldDB" id="A0A4Q9GPA2"/>
<proteinExistence type="predicted"/>
<dbReference type="PROSITE" id="PS50828">
    <property type="entry name" value="SMR"/>
    <property type="match status" value="1"/>
</dbReference>
<feature type="compositionally biased region" description="Low complexity" evidence="1">
    <location>
        <begin position="47"/>
        <end position="58"/>
    </location>
</feature>
<dbReference type="SUPFAM" id="SSF160443">
    <property type="entry name" value="SMR domain-like"/>
    <property type="match status" value="1"/>
</dbReference>
<dbReference type="Proteomes" id="UP000291613">
    <property type="component" value="Unassembled WGS sequence"/>
</dbReference>
<dbReference type="InterPro" id="IPR002625">
    <property type="entry name" value="Smr_dom"/>
</dbReference>
<dbReference type="SMART" id="SM00463">
    <property type="entry name" value="SMR"/>
    <property type="match status" value="1"/>
</dbReference>
<protein>
    <recommendedName>
        <fullName evidence="2">Smr domain-containing protein</fullName>
    </recommendedName>
</protein>
<organism evidence="3 4">
    <name type="scientific">Hansschlegelia quercus</name>
    <dbReference type="NCBI Taxonomy" id="2528245"/>
    <lineage>
        <taxon>Bacteria</taxon>
        <taxon>Pseudomonadati</taxon>
        <taxon>Pseudomonadota</taxon>
        <taxon>Alphaproteobacteria</taxon>
        <taxon>Hyphomicrobiales</taxon>
        <taxon>Methylopilaceae</taxon>
        <taxon>Hansschlegelia</taxon>
    </lineage>
</organism>
<dbReference type="PANTHER" id="PTHR35562">
    <property type="entry name" value="DNA ENDONUCLEASE SMRA-RELATED"/>
    <property type="match status" value="1"/>
</dbReference>
<dbReference type="RefSeq" id="WP_131002778.1">
    <property type="nucleotide sequence ID" value="NZ_JBHSZR010000003.1"/>
</dbReference>
<dbReference type="Pfam" id="PF01713">
    <property type="entry name" value="Smr"/>
    <property type="match status" value="1"/>
</dbReference>
<feature type="domain" description="Smr" evidence="2">
    <location>
        <begin position="98"/>
        <end position="188"/>
    </location>
</feature>
<evidence type="ECO:0000313" key="3">
    <source>
        <dbReference type="EMBL" id="TBN53710.1"/>
    </source>
</evidence>
<dbReference type="OrthoDB" id="7165597at2"/>
<evidence type="ECO:0000313" key="4">
    <source>
        <dbReference type="Proteomes" id="UP000291613"/>
    </source>
</evidence>
<keyword evidence="4" id="KW-1185">Reference proteome</keyword>
<evidence type="ECO:0000259" key="2">
    <source>
        <dbReference type="PROSITE" id="PS50828"/>
    </source>
</evidence>
<dbReference type="InterPro" id="IPR036063">
    <property type="entry name" value="Smr_dom_sf"/>
</dbReference>
<accession>A0A4Q9GPA2</accession>
<comment type="caution">
    <text evidence="3">The sequence shown here is derived from an EMBL/GenBank/DDBJ whole genome shotgun (WGS) entry which is preliminary data.</text>
</comment>
<name>A0A4Q9GPA2_9HYPH</name>
<gene>
    <name evidence="3" type="ORF">EYR15_07860</name>
</gene>
<evidence type="ECO:0000256" key="1">
    <source>
        <dbReference type="SAM" id="MobiDB-lite"/>
    </source>
</evidence>
<dbReference type="Gene3D" id="3.30.1370.110">
    <property type="match status" value="1"/>
</dbReference>
<feature type="compositionally biased region" description="Pro residues" evidence="1">
    <location>
        <begin position="59"/>
        <end position="78"/>
    </location>
</feature>
<dbReference type="EMBL" id="SIUB01000003">
    <property type="protein sequence ID" value="TBN53710.1"/>
    <property type="molecule type" value="Genomic_DNA"/>
</dbReference>
<sequence length="194" mass="20813">MTGRRRRVVSEAELALWTKVVESVKPMPGRRRAKAEPQPAAAPPEVPASEKPQAAPKRSSPPPKAATPVAPKPPPLAPLEPRMRRRLARGVVAVDARIDLHGLRQDEAHRRLASFLLGAQAGGARVVLVITGKGRPSAEGTLFGEERGVLRRSVPLWLSSPAARQVVIGYEEADPVHGGGGALYVRIRKAASKR</sequence>